<feature type="region of interest" description="Disordered" evidence="1">
    <location>
        <begin position="656"/>
        <end position="688"/>
    </location>
</feature>
<comment type="caution">
    <text evidence="3">The sequence shown here is derived from an EMBL/GenBank/DDBJ whole genome shotgun (WGS) entry which is preliminary data.</text>
</comment>
<dbReference type="SUPFAM" id="SSF53098">
    <property type="entry name" value="Ribonuclease H-like"/>
    <property type="match status" value="1"/>
</dbReference>
<name>A0AAV7Y1L8_9NEOP</name>
<dbReference type="EMBL" id="JAPTSV010000003">
    <property type="protein sequence ID" value="KAJ1529989.1"/>
    <property type="molecule type" value="Genomic_DNA"/>
</dbReference>
<accession>A0AAV7Y1L8</accession>
<keyword evidence="4" id="KW-1185">Reference proteome</keyword>
<dbReference type="Proteomes" id="UP001075354">
    <property type="component" value="Chromosome 3"/>
</dbReference>
<feature type="region of interest" description="Disordered" evidence="1">
    <location>
        <begin position="62"/>
        <end position="120"/>
    </location>
</feature>
<dbReference type="PANTHER" id="PTHR32166">
    <property type="entry name" value="OSJNBA0013A04.12 PROTEIN"/>
    <property type="match status" value="1"/>
</dbReference>
<gene>
    <name evidence="3" type="ORF">ONE63_006717</name>
</gene>
<feature type="compositionally biased region" description="Basic and acidic residues" evidence="1">
    <location>
        <begin position="62"/>
        <end position="76"/>
    </location>
</feature>
<evidence type="ECO:0000313" key="4">
    <source>
        <dbReference type="Proteomes" id="UP001075354"/>
    </source>
</evidence>
<protein>
    <recommendedName>
        <fullName evidence="2">DUF659 domain-containing protein</fullName>
    </recommendedName>
</protein>
<feature type="compositionally biased region" description="Basic and acidic residues" evidence="1">
    <location>
        <begin position="679"/>
        <end position="688"/>
    </location>
</feature>
<feature type="compositionally biased region" description="Polar residues" evidence="1">
    <location>
        <begin position="87"/>
        <end position="111"/>
    </location>
</feature>
<evidence type="ECO:0000259" key="2">
    <source>
        <dbReference type="Pfam" id="PF04937"/>
    </source>
</evidence>
<dbReference type="InterPro" id="IPR012337">
    <property type="entry name" value="RNaseH-like_sf"/>
</dbReference>
<dbReference type="InterPro" id="IPR007021">
    <property type="entry name" value="DUF659"/>
</dbReference>
<reference evidence="3" key="1">
    <citation type="submission" date="2022-12" db="EMBL/GenBank/DDBJ databases">
        <title>Chromosome-level genome assembly of the bean flower thrips Megalurothrips usitatus.</title>
        <authorList>
            <person name="Ma L."/>
            <person name="Liu Q."/>
            <person name="Li H."/>
            <person name="Cai W."/>
        </authorList>
    </citation>
    <scope>NUCLEOTIDE SEQUENCE</scope>
    <source>
        <strain evidence="3">Cailab_2022a</strain>
    </source>
</reference>
<feature type="compositionally biased region" description="Acidic residues" evidence="1">
    <location>
        <begin position="77"/>
        <end position="86"/>
    </location>
</feature>
<dbReference type="PANTHER" id="PTHR32166:SF123">
    <property type="entry name" value="BED-TYPE DOMAIN-CONTAINING PROTEIN"/>
    <property type="match status" value="1"/>
</dbReference>
<organism evidence="3 4">
    <name type="scientific">Megalurothrips usitatus</name>
    <name type="common">bean blossom thrips</name>
    <dbReference type="NCBI Taxonomy" id="439358"/>
    <lineage>
        <taxon>Eukaryota</taxon>
        <taxon>Metazoa</taxon>
        <taxon>Ecdysozoa</taxon>
        <taxon>Arthropoda</taxon>
        <taxon>Hexapoda</taxon>
        <taxon>Insecta</taxon>
        <taxon>Pterygota</taxon>
        <taxon>Neoptera</taxon>
        <taxon>Paraneoptera</taxon>
        <taxon>Thysanoptera</taxon>
        <taxon>Terebrantia</taxon>
        <taxon>Thripoidea</taxon>
        <taxon>Thripidae</taxon>
        <taxon>Megalurothrips</taxon>
    </lineage>
</organism>
<evidence type="ECO:0000313" key="3">
    <source>
        <dbReference type="EMBL" id="KAJ1529989.1"/>
    </source>
</evidence>
<sequence length="688" mass="77432">MPPGPRVAWKYFRVIETPDPEGGRKPKKDAFCKFCDQKYQFPNATRLSKHLLKCRDAPDQVKSAVKTEEIEKGRLETEDDNVDDPPENSSSSQTQIVAVSPNNDTESTASSLKRKKQGNMSQFMDTISQDTISKADKLFAKAAYYGGLPCSVYENNPYFKEACQVLRPAYPGPPNLYKLRKPLLEAEYEVANITLKERLKKAVCKTVMCDGWTNCKSDGLINFMVGTPEIQFLKAVESQENRQTGDYIGTVCESVVDDIGSESVLHLVTDFAPANRVAWRKVNEKYPHIFTTGCVAHGLDLLCEDLVKMPFLAKIKKPAKAIVKIKNTKVTHSLFKKKQKQVLGNGKSHALCMPSPTRFHGDEMMFESVMVNKEALIQLALSRPPGLSQAAKTSILDEKFWEDLGFAISLLKPIAKGIKTLESDNQLMSLVPLVFMDIKNCMLELFEAKPDTPEGFVASASKALDDRMNFCIFDIHKAAYLLDPRFKGQGLSDSEVLDALEVIKSIANHLDLNSDDVIANVTAFRNRVGFFDREILWARLSAPNFKPADWWLGLCNQQAARPVAERILQLHPTACGCERNWSEFKFIQHGRRNRLDNARAAKLVSVRHFLHKDVKNRSLKKRNRRECDVTYYLSVTPTPLYVHYDPGDIPLAVRREVEESDSDFAGTDSDSDSNSDVLSLDRDTDNDD</sequence>
<feature type="domain" description="DUF659" evidence="2">
    <location>
        <begin position="174"/>
        <end position="322"/>
    </location>
</feature>
<dbReference type="AlphaFoldDB" id="A0AAV7Y1L8"/>
<evidence type="ECO:0000256" key="1">
    <source>
        <dbReference type="SAM" id="MobiDB-lite"/>
    </source>
</evidence>
<dbReference type="Pfam" id="PF04937">
    <property type="entry name" value="DUF659"/>
    <property type="match status" value="1"/>
</dbReference>
<proteinExistence type="predicted"/>